<dbReference type="EMBL" id="FOJG01000002">
    <property type="protein sequence ID" value="SEW51921.1"/>
    <property type="molecule type" value="Genomic_DNA"/>
</dbReference>
<dbReference type="SUPFAM" id="SSF51735">
    <property type="entry name" value="NAD(P)-binding Rossmann-fold domains"/>
    <property type="match status" value="1"/>
</dbReference>
<dbReference type="InterPro" id="IPR036291">
    <property type="entry name" value="NAD(P)-bd_dom_sf"/>
</dbReference>
<dbReference type="InterPro" id="IPR006311">
    <property type="entry name" value="TAT_signal"/>
</dbReference>
<dbReference type="PANTHER" id="PTHR43818">
    <property type="entry name" value="BCDNA.GH03377"/>
    <property type="match status" value="1"/>
</dbReference>
<reference evidence="3" key="1">
    <citation type="submission" date="2016-10" db="EMBL/GenBank/DDBJ databases">
        <authorList>
            <person name="Varghese N."/>
            <person name="Submissions S."/>
        </authorList>
    </citation>
    <scope>NUCLEOTIDE SEQUENCE [LARGE SCALE GENOMIC DNA]</scope>
    <source>
        <strain evidence="3">DSM 3695</strain>
    </source>
</reference>
<dbReference type="GO" id="GO:0000166">
    <property type="term" value="F:nucleotide binding"/>
    <property type="evidence" value="ECO:0007669"/>
    <property type="project" value="InterPro"/>
</dbReference>
<dbReference type="Gene3D" id="3.40.50.720">
    <property type="entry name" value="NAD(P)-binding Rossmann-like Domain"/>
    <property type="match status" value="1"/>
</dbReference>
<dbReference type="PANTHER" id="PTHR43818:SF9">
    <property type="entry name" value="HYPOTHETICAL OXIDOREDUCTASE"/>
    <property type="match status" value="1"/>
</dbReference>
<evidence type="ECO:0000313" key="3">
    <source>
        <dbReference type="Proteomes" id="UP000199310"/>
    </source>
</evidence>
<organism evidence="2 3">
    <name type="scientific">Chitinophaga arvensicola</name>
    <dbReference type="NCBI Taxonomy" id="29529"/>
    <lineage>
        <taxon>Bacteria</taxon>
        <taxon>Pseudomonadati</taxon>
        <taxon>Bacteroidota</taxon>
        <taxon>Chitinophagia</taxon>
        <taxon>Chitinophagales</taxon>
        <taxon>Chitinophagaceae</taxon>
        <taxon>Chitinophaga</taxon>
    </lineage>
</organism>
<dbReference type="PROSITE" id="PS51318">
    <property type="entry name" value="TAT"/>
    <property type="match status" value="1"/>
</dbReference>
<dbReference type="AlphaFoldDB" id="A0A1I0S861"/>
<protein>
    <submittedName>
        <fullName evidence="2">Predicted dehydrogenase</fullName>
    </submittedName>
</protein>
<dbReference type="Pfam" id="PF01408">
    <property type="entry name" value="GFO_IDH_MocA"/>
    <property type="match status" value="1"/>
</dbReference>
<dbReference type="OrthoDB" id="1408251at2"/>
<dbReference type="Gene3D" id="3.30.360.10">
    <property type="entry name" value="Dihydrodipicolinate Reductase, domain 2"/>
    <property type="match status" value="1"/>
</dbReference>
<name>A0A1I0S861_9BACT</name>
<dbReference type="RefSeq" id="WP_089898382.1">
    <property type="nucleotide sequence ID" value="NZ_FOJG01000002.1"/>
</dbReference>
<dbReference type="STRING" id="29529.SAMN04488122_4589"/>
<dbReference type="InterPro" id="IPR000683">
    <property type="entry name" value="Gfo/Idh/MocA-like_OxRdtase_N"/>
</dbReference>
<dbReference type="SUPFAM" id="SSF55347">
    <property type="entry name" value="Glyceraldehyde-3-phosphate dehydrogenase-like, C-terminal domain"/>
    <property type="match status" value="1"/>
</dbReference>
<gene>
    <name evidence="2" type="ORF">SAMN04488122_4589</name>
</gene>
<evidence type="ECO:0000259" key="1">
    <source>
        <dbReference type="Pfam" id="PF01408"/>
    </source>
</evidence>
<keyword evidence="3" id="KW-1185">Reference proteome</keyword>
<dbReference type="InterPro" id="IPR050463">
    <property type="entry name" value="Gfo/Idh/MocA_oxidrdct_glycsds"/>
</dbReference>
<sequence>MTTHYNRRKFIRNAAITGIGAGLLSSFRPLYGRVAEDVIRIGIIGLDTTHAVAFTKAFNNATPVAGLENMKVVAAFPQASPDIALNQQRLPGFTEDIRKMGVEIVDSMEHLLSKVDVVLLESNDGRPHLAQALPVIKAGKKLFIDKPLAASLSDGMKIFNAAAQYNVPVFSASSLRFMESAQQVVRDHAIGKVLGADTYSPAATEKTHPDFFWYGIHGVETLYTVMGTGCRTVTRFHTADTDVAVGMWSDDRIGTFRGTRSGPDDFGGRVFGEKGSMVLGPFKGYELLLQQIATFFRTGVPPVKPEETLEILAFMEAAEESKRRNGAPVKLEEMYKRARKHL</sequence>
<evidence type="ECO:0000313" key="2">
    <source>
        <dbReference type="EMBL" id="SEW51921.1"/>
    </source>
</evidence>
<proteinExistence type="predicted"/>
<feature type="domain" description="Gfo/Idh/MocA-like oxidoreductase N-terminal" evidence="1">
    <location>
        <begin position="39"/>
        <end position="170"/>
    </location>
</feature>
<accession>A0A1I0S861</accession>
<dbReference type="Proteomes" id="UP000199310">
    <property type="component" value="Unassembled WGS sequence"/>
</dbReference>